<evidence type="ECO:0000313" key="1">
    <source>
        <dbReference type="EMBL" id="MBS7810301.1"/>
    </source>
</evidence>
<organism evidence="1 2">
    <name type="scientific">Roseococcus pinisoli</name>
    <dbReference type="NCBI Taxonomy" id="2835040"/>
    <lineage>
        <taxon>Bacteria</taxon>
        <taxon>Pseudomonadati</taxon>
        <taxon>Pseudomonadota</taxon>
        <taxon>Alphaproteobacteria</taxon>
        <taxon>Acetobacterales</taxon>
        <taxon>Roseomonadaceae</taxon>
        <taxon>Roseococcus</taxon>
    </lineage>
</organism>
<name>A0ABS5Q9D7_9PROT</name>
<protein>
    <recommendedName>
        <fullName evidence="3">Monooxygenase</fullName>
    </recommendedName>
</protein>
<proteinExistence type="predicted"/>
<accession>A0ABS5Q9D7</accession>
<sequence length="89" mass="10229">MALTSARILAEELGRDDAVPAALARHETRLRPAIRRLQEHSRKSASWFVPATPLAFHLRNTVMRWTPRPLLGRRLIKAIRSEQLLALER</sequence>
<gene>
    <name evidence="1" type="ORF">KHU32_05085</name>
</gene>
<dbReference type="RefSeq" id="WP_213668928.1">
    <property type="nucleotide sequence ID" value="NZ_JAHCDA010000001.1"/>
</dbReference>
<keyword evidence="2" id="KW-1185">Reference proteome</keyword>
<dbReference type="SUPFAM" id="SSF51905">
    <property type="entry name" value="FAD/NAD(P)-binding domain"/>
    <property type="match status" value="1"/>
</dbReference>
<dbReference type="Proteomes" id="UP000766336">
    <property type="component" value="Unassembled WGS sequence"/>
</dbReference>
<reference evidence="1 2" key="1">
    <citation type="submission" date="2021-05" db="EMBL/GenBank/DDBJ databases">
        <title>Roseococcus sp. XZZS9, whole genome shotgun sequencing project.</title>
        <authorList>
            <person name="Zhao G."/>
            <person name="Shen L."/>
        </authorList>
    </citation>
    <scope>NUCLEOTIDE SEQUENCE [LARGE SCALE GENOMIC DNA]</scope>
    <source>
        <strain evidence="1 2">XZZS9</strain>
    </source>
</reference>
<evidence type="ECO:0008006" key="3">
    <source>
        <dbReference type="Google" id="ProtNLM"/>
    </source>
</evidence>
<comment type="caution">
    <text evidence="1">The sequence shown here is derived from an EMBL/GenBank/DDBJ whole genome shotgun (WGS) entry which is preliminary data.</text>
</comment>
<dbReference type="Gene3D" id="3.50.50.60">
    <property type="entry name" value="FAD/NAD(P)-binding domain"/>
    <property type="match status" value="1"/>
</dbReference>
<dbReference type="EMBL" id="JAHCDA010000001">
    <property type="protein sequence ID" value="MBS7810301.1"/>
    <property type="molecule type" value="Genomic_DNA"/>
</dbReference>
<evidence type="ECO:0000313" key="2">
    <source>
        <dbReference type="Proteomes" id="UP000766336"/>
    </source>
</evidence>
<dbReference type="InterPro" id="IPR036188">
    <property type="entry name" value="FAD/NAD-bd_sf"/>
</dbReference>